<dbReference type="Pfam" id="PF00005">
    <property type="entry name" value="ABC_tran"/>
    <property type="match status" value="1"/>
</dbReference>
<reference evidence="11" key="1">
    <citation type="submission" date="2020-04" db="EMBL/GenBank/DDBJ databases">
        <title>Deep metagenomics examines the oral microbiome during advanced dental caries in children, revealing novel taxa and co-occurrences with host molecules.</title>
        <authorList>
            <person name="Baker J.L."/>
            <person name="Morton J.T."/>
            <person name="Dinis M."/>
            <person name="Alvarez R."/>
            <person name="Tran N.C."/>
            <person name="Knight R."/>
            <person name="Edlund A."/>
        </authorList>
    </citation>
    <scope>NUCLEOTIDE SEQUENCE</scope>
    <source>
        <strain evidence="11">JCVI_38_bin.19</strain>
    </source>
</reference>
<reference evidence="10 12" key="2">
    <citation type="submission" date="2020-08" db="EMBL/GenBank/DDBJ databases">
        <title>Genomic Encyclopedia of Type Strains, Phase IV (KMG-IV): sequencing the most valuable type-strain genomes for metagenomic binning, comparative biology and taxonomic classification.</title>
        <authorList>
            <person name="Goeker M."/>
        </authorList>
    </citation>
    <scope>NUCLEOTIDE SEQUENCE [LARGE SCALE GENOMIC DNA]</scope>
    <source>
        <strain evidence="10 12">DSM 17245</strain>
    </source>
</reference>
<feature type="domain" description="ABC transporter" evidence="8">
    <location>
        <begin position="361"/>
        <end position="573"/>
    </location>
</feature>
<dbReference type="Proteomes" id="UP000775770">
    <property type="component" value="Unassembled WGS sequence"/>
</dbReference>
<feature type="transmembrane region" description="Helical" evidence="7">
    <location>
        <begin position="272"/>
        <end position="292"/>
    </location>
</feature>
<proteinExistence type="predicted"/>
<evidence type="ECO:0000259" key="8">
    <source>
        <dbReference type="PROSITE" id="PS50893"/>
    </source>
</evidence>
<protein>
    <submittedName>
        <fullName evidence="11">ABC transporter ATP-binding protein</fullName>
    </submittedName>
    <submittedName>
        <fullName evidence="10">ATP-binding cassette subfamily C protein</fullName>
    </submittedName>
</protein>
<evidence type="ECO:0000256" key="1">
    <source>
        <dbReference type="ARBA" id="ARBA00004651"/>
    </source>
</evidence>
<keyword evidence="3" id="KW-0547">Nucleotide-binding</keyword>
<accession>A0A7W9SFA5</accession>
<dbReference type="EMBL" id="JABZRA010000002">
    <property type="protein sequence ID" value="MBF1271879.1"/>
    <property type="molecule type" value="Genomic_DNA"/>
</dbReference>
<evidence type="ECO:0000256" key="4">
    <source>
        <dbReference type="ARBA" id="ARBA00022840"/>
    </source>
</evidence>
<dbReference type="GeneID" id="85014634"/>
<dbReference type="Gene3D" id="1.20.1560.10">
    <property type="entry name" value="ABC transporter type 1, transmembrane domain"/>
    <property type="match status" value="1"/>
</dbReference>
<dbReference type="SUPFAM" id="SSF52540">
    <property type="entry name" value="P-loop containing nucleoside triphosphate hydrolases"/>
    <property type="match status" value="1"/>
</dbReference>
<evidence type="ECO:0000256" key="3">
    <source>
        <dbReference type="ARBA" id="ARBA00022741"/>
    </source>
</evidence>
<dbReference type="Proteomes" id="UP000522163">
    <property type="component" value="Unassembled WGS sequence"/>
</dbReference>
<evidence type="ECO:0000313" key="12">
    <source>
        <dbReference type="Proteomes" id="UP000522163"/>
    </source>
</evidence>
<comment type="caution">
    <text evidence="10">The sequence shown here is derived from an EMBL/GenBank/DDBJ whole genome shotgun (WGS) entry which is preliminary data.</text>
</comment>
<keyword evidence="4 10" id="KW-0067">ATP-binding</keyword>
<dbReference type="RefSeq" id="WP_007158152.1">
    <property type="nucleotide sequence ID" value="NZ_CAUVME010000014.1"/>
</dbReference>
<dbReference type="InterPro" id="IPR003593">
    <property type="entry name" value="AAA+_ATPase"/>
</dbReference>
<dbReference type="PANTHER" id="PTHR43394">
    <property type="entry name" value="ATP-DEPENDENT PERMEASE MDL1, MITOCHONDRIAL"/>
    <property type="match status" value="1"/>
</dbReference>
<dbReference type="AlphaFoldDB" id="A0A7W9SFA5"/>
<feature type="transmembrane region" description="Helical" evidence="7">
    <location>
        <begin position="183"/>
        <end position="203"/>
    </location>
</feature>
<evidence type="ECO:0000256" key="5">
    <source>
        <dbReference type="ARBA" id="ARBA00022989"/>
    </source>
</evidence>
<keyword evidence="2 7" id="KW-0812">Transmembrane</keyword>
<dbReference type="GO" id="GO:0005524">
    <property type="term" value="F:ATP binding"/>
    <property type="evidence" value="ECO:0007669"/>
    <property type="project" value="UniProtKB-KW"/>
</dbReference>
<dbReference type="SMART" id="SM00382">
    <property type="entry name" value="AAA"/>
    <property type="match status" value="1"/>
</dbReference>
<dbReference type="InterPro" id="IPR036640">
    <property type="entry name" value="ABC1_TM_sf"/>
</dbReference>
<dbReference type="Gene3D" id="3.40.50.300">
    <property type="entry name" value="P-loop containing nucleotide triphosphate hydrolases"/>
    <property type="match status" value="1"/>
</dbReference>
<organism evidence="10 12">
    <name type="scientific">Oribacterium sinus</name>
    <dbReference type="NCBI Taxonomy" id="237576"/>
    <lineage>
        <taxon>Bacteria</taxon>
        <taxon>Bacillati</taxon>
        <taxon>Bacillota</taxon>
        <taxon>Clostridia</taxon>
        <taxon>Lachnospirales</taxon>
        <taxon>Lachnospiraceae</taxon>
        <taxon>Oribacterium</taxon>
    </lineage>
</organism>
<gene>
    <name evidence="10" type="ORF">HNQ46_001086</name>
    <name evidence="11" type="ORF">HXM90_00425</name>
</gene>
<dbReference type="InterPro" id="IPR039421">
    <property type="entry name" value="Type_1_exporter"/>
</dbReference>
<feature type="transmembrane region" description="Helical" evidence="7">
    <location>
        <begin position="21"/>
        <end position="48"/>
    </location>
</feature>
<dbReference type="PROSITE" id="PS50929">
    <property type="entry name" value="ABC_TM1F"/>
    <property type="match status" value="1"/>
</dbReference>
<dbReference type="InterPro" id="IPR027417">
    <property type="entry name" value="P-loop_NTPase"/>
</dbReference>
<dbReference type="Pfam" id="PF00664">
    <property type="entry name" value="ABC_membrane"/>
    <property type="match status" value="1"/>
</dbReference>
<dbReference type="PROSITE" id="PS50893">
    <property type="entry name" value="ABC_TRANSPORTER_2"/>
    <property type="match status" value="1"/>
</dbReference>
<evidence type="ECO:0000313" key="11">
    <source>
        <dbReference type="EMBL" id="MBF1271879.1"/>
    </source>
</evidence>
<keyword evidence="5 7" id="KW-1133">Transmembrane helix</keyword>
<dbReference type="GO" id="GO:0015421">
    <property type="term" value="F:ABC-type oligopeptide transporter activity"/>
    <property type="evidence" value="ECO:0007669"/>
    <property type="project" value="TreeGrafter"/>
</dbReference>
<evidence type="ECO:0000313" key="10">
    <source>
        <dbReference type="EMBL" id="MBB6041114.1"/>
    </source>
</evidence>
<dbReference type="GO" id="GO:0016887">
    <property type="term" value="F:ATP hydrolysis activity"/>
    <property type="evidence" value="ECO:0007669"/>
    <property type="project" value="InterPro"/>
</dbReference>
<evidence type="ECO:0000256" key="2">
    <source>
        <dbReference type="ARBA" id="ARBA00022692"/>
    </source>
</evidence>
<evidence type="ECO:0000256" key="6">
    <source>
        <dbReference type="ARBA" id="ARBA00023136"/>
    </source>
</evidence>
<dbReference type="InterPro" id="IPR011527">
    <property type="entry name" value="ABC1_TM_dom"/>
</dbReference>
<dbReference type="PANTHER" id="PTHR43394:SF1">
    <property type="entry name" value="ATP-BINDING CASSETTE SUB-FAMILY B MEMBER 10, MITOCHONDRIAL"/>
    <property type="match status" value="1"/>
</dbReference>
<dbReference type="SUPFAM" id="SSF90123">
    <property type="entry name" value="ABC transporter transmembrane region"/>
    <property type="match status" value="1"/>
</dbReference>
<keyword evidence="6 7" id="KW-0472">Membrane</keyword>
<evidence type="ECO:0000259" key="9">
    <source>
        <dbReference type="PROSITE" id="PS50929"/>
    </source>
</evidence>
<feature type="transmembrane region" description="Helical" evidence="7">
    <location>
        <begin position="156"/>
        <end position="178"/>
    </location>
</feature>
<dbReference type="InterPro" id="IPR003439">
    <property type="entry name" value="ABC_transporter-like_ATP-bd"/>
</dbReference>
<dbReference type="GO" id="GO:0005886">
    <property type="term" value="C:plasma membrane"/>
    <property type="evidence" value="ECO:0007669"/>
    <property type="project" value="UniProtKB-SubCell"/>
</dbReference>
<feature type="transmembrane region" description="Helical" evidence="7">
    <location>
        <begin position="68"/>
        <end position="94"/>
    </location>
</feature>
<name>A0A7W9SFA5_9FIRM</name>
<sequence>MNKRRSDLAIMRKLIVLVKPLTGVMLTGIILGVLGFLCAIFLTILGGYGILKGILELPALHGLSGDGLFMPGGVISFVTGSWQKLFTVIFLFAVARGSLHYGEQYCNHYIAFRILAIIRHKVFAILRKLCPAKLEGKEKGNLISVITSDIELLEVFFAHTVSPIAIAFLTSLIMLIFIGKQHILAGGIAFFAYLTVGVLLPIWNGKRSAEAGMALRSEMGELNNFVLDSLYGLDEIQQYHVGEKQAMEMDERSKRLSAFQRNLSSFEGSQRAVTNLAIQLFSWGMLFTMLFLYQRNAVSFSEMLLSTLAMMSSFGPVVALSSLSNTLNQTLASGERVLSLLEEEPAVEEVSNGENIEFNGANVEKLTFSYQYEIILKQVSIDIPKGKVLGIHGVSGSGKSTLLKLLMRFWDTKKGEILFSGKNVKEINTDCLRKMTSYVTQDTILFHDSIGKNIAVAKLSATQEEIENAAKKASIHDFIMSLPKGYETKVGELGDSLSDGEKQRIGLARAFLHDAELLLLDEPSSNLDVLNEGIILQSLEKEKEGKTVVLVSHRQSTMSLADRIYEMEKGRVS</sequence>
<comment type="subcellular location">
    <subcellularLocation>
        <location evidence="1">Cell membrane</location>
        <topology evidence="1">Multi-pass membrane protein</topology>
    </subcellularLocation>
</comment>
<evidence type="ECO:0000256" key="7">
    <source>
        <dbReference type="SAM" id="Phobius"/>
    </source>
</evidence>
<dbReference type="EMBL" id="JACHHH010000004">
    <property type="protein sequence ID" value="MBB6041114.1"/>
    <property type="molecule type" value="Genomic_DNA"/>
</dbReference>
<feature type="domain" description="ABC transmembrane type-1" evidence="9">
    <location>
        <begin position="26"/>
        <end position="329"/>
    </location>
</feature>